<evidence type="ECO:0000313" key="5">
    <source>
        <dbReference type="EMBL" id="CAF4505069.1"/>
    </source>
</evidence>
<dbReference type="AlphaFoldDB" id="A0A820VU41"/>
<dbReference type="EMBL" id="CAJNYT010005618">
    <property type="protein sequence ID" value="CAF3761698.1"/>
    <property type="molecule type" value="Genomic_DNA"/>
</dbReference>
<evidence type="ECO:0000313" key="4">
    <source>
        <dbReference type="EMBL" id="CAF3761698.1"/>
    </source>
</evidence>
<feature type="region of interest" description="Disordered" evidence="1">
    <location>
        <begin position="11"/>
        <end position="33"/>
    </location>
</feature>
<dbReference type="EMBL" id="CAJOBR010004653">
    <property type="protein sequence ID" value="CAF4790176.1"/>
    <property type="molecule type" value="Genomic_DNA"/>
</dbReference>
<protein>
    <recommendedName>
        <fullName evidence="2">HAT C-terminal dimerisation domain-containing protein</fullName>
    </recommendedName>
</protein>
<evidence type="ECO:0000313" key="7">
    <source>
        <dbReference type="EMBL" id="CAF4790176.1"/>
    </source>
</evidence>
<dbReference type="OrthoDB" id="10050977at2759"/>
<feature type="domain" description="HAT C-terminal dimerisation" evidence="2">
    <location>
        <begin position="165"/>
        <end position="227"/>
    </location>
</feature>
<name>A0A820VU41_9BILA</name>
<dbReference type="InterPro" id="IPR012337">
    <property type="entry name" value="RNaseH-like_sf"/>
</dbReference>
<gene>
    <name evidence="4" type="ORF">GRG538_LOCUS31986</name>
    <name evidence="5" type="ORF">HFQ381_LOCUS28061</name>
    <name evidence="6" type="ORF">QYT958_LOCUS23234</name>
    <name evidence="7" type="ORF">QYT958_LOCUS23236</name>
    <name evidence="3" type="ORF">TIS948_LOCUS15894</name>
</gene>
<sequence>MELEMIMKHQVVEKQHQHKPKQHHRHEAKQQQEQEQFSLNIRAIFYCTSDLRICILDSSITFLDPTSYQYLTDENIGEAERTLLSKFDVTQPFDRLQIDTSVTTTMPMSTSTPLGHQRTQNSTTPHEKLTLDEFFRMCERPSASNVTTNSIRKQLSFKEELCHYMSTAGSSSKFSEYWCQYEMLLPQLSQFVKKYNCILATSVSSESAFCIAGYLQRKARSSLSSTALRYSMVLRK</sequence>
<evidence type="ECO:0000256" key="1">
    <source>
        <dbReference type="SAM" id="MobiDB-lite"/>
    </source>
</evidence>
<dbReference type="SUPFAM" id="SSF53098">
    <property type="entry name" value="Ribonuclease H-like"/>
    <property type="match status" value="1"/>
</dbReference>
<comment type="caution">
    <text evidence="5">The sequence shown here is derived from an EMBL/GenBank/DDBJ whole genome shotgun (WGS) entry which is preliminary data.</text>
</comment>
<organism evidence="5 8">
    <name type="scientific">Rotaria socialis</name>
    <dbReference type="NCBI Taxonomy" id="392032"/>
    <lineage>
        <taxon>Eukaryota</taxon>
        <taxon>Metazoa</taxon>
        <taxon>Spiralia</taxon>
        <taxon>Gnathifera</taxon>
        <taxon>Rotifera</taxon>
        <taxon>Eurotatoria</taxon>
        <taxon>Bdelloidea</taxon>
        <taxon>Philodinida</taxon>
        <taxon>Philodinidae</taxon>
        <taxon>Rotaria</taxon>
    </lineage>
</organism>
<evidence type="ECO:0000313" key="6">
    <source>
        <dbReference type="EMBL" id="CAF4790145.1"/>
    </source>
</evidence>
<accession>A0A820VU41</accession>
<feature type="compositionally biased region" description="Basic residues" evidence="1">
    <location>
        <begin position="16"/>
        <end position="27"/>
    </location>
</feature>
<evidence type="ECO:0000313" key="8">
    <source>
        <dbReference type="Proteomes" id="UP000663851"/>
    </source>
</evidence>
<dbReference type="EMBL" id="CAJOBO010003852">
    <property type="protein sequence ID" value="CAF4505069.1"/>
    <property type="molecule type" value="Genomic_DNA"/>
</dbReference>
<evidence type="ECO:0000259" key="2">
    <source>
        <dbReference type="Pfam" id="PF05699"/>
    </source>
</evidence>
<dbReference type="Proteomes" id="UP000663825">
    <property type="component" value="Unassembled WGS sequence"/>
</dbReference>
<dbReference type="GO" id="GO:0046983">
    <property type="term" value="F:protein dimerization activity"/>
    <property type="evidence" value="ECO:0007669"/>
    <property type="project" value="InterPro"/>
</dbReference>
<dbReference type="Proteomes" id="UP000663848">
    <property type="component" value="Unassembled WGS sequence"/>
</dbReference>
<dbReference type="Proteomes" id="UP000663872">
    <property type="component" value="Unassembled WGS sequence"/>
</dbReference>
<dbReference type="Pfam" id="PF05699">
    <property type="entry name" value="Dimer_Tnp_hAT"/>
    <property type="match status" value="1"/>
</dbReference>
<dbReference type="InterPro" id="IPR008906">
    <property type="entry name" value="HATC_C_dom"/>
</dbReference>
<evidence type="ECO:0000313" key="3">
    <source>
        <dbReference type="EMBL" id="CAF3263007.1"/>
    </source>
</evidence>
<proteinExistence type="predicted"/>
<dbReference type="EMBL" id="CAJOBR010004653">
    <property type="protein sequence ID" value="CAF4790145.1"/>
    <property type="molecule type" value="Genomic_DNA"/>
</dbReference>
<dbReference type="Proteomes" id="UP000663851">
    <property type="component" value="Unassembled WGS sequence"/>
</dbReference>
<reference evidence="5" key="1">
    <citation type="submission" date="2021-02" db="EMBL/GenBank/DDBJ databases">
        <authorList>
            <person name="Nowell W R."/>
        </authorList>
    </citation>
    <scope>NUCLEOTIDE SEQUENCE</scope>
</reference>
<dbReference type="EMBL" id="CAJNXB010002603">
    <property type="protein sequence ID" value="CAF3263007.1"/>
    <property type="molecule type" value="Genomic_DNA"/>
</dbReference>